<dbReference type="NCBIfam" id="TIGR01600">
    <property type="entry name" value="phage_tail_L"/>
    <property type="match status" value="1"/>
</dbReference>
<protein>
    <submittedName>
        <fullName evidence="1">Phage minor tail protein L</fullName>
    </submittedName>
</protein>
<dbReference type="GO" id="GO:0030430">
    <property type="term" value="C:host cell cytoplasm"/>
    <property type="evidence" value="ECO:0007669"/>
    <property type="project" value="InterPro"/>
</dbReference>
<dbReference type="GO" id="GO:0051536">
    <property type="term" value="F:iron-sulfur cluster binding"/>
    <property type="evidence" value="ECO:0007669"/>
    <property type="project" value="InterPro"/>
</dbReference>
<name>A0A494X7U8_9BURK</name>
<dbReference type="InterPro" id="IPR006487">
    <property type="entry name" value="Phage_lambda_L"/>
</dbReference>
<gene>
    <name evidence="1" type="ORF">D7S86_28400</name>
</gene>
<evidence type="ECO:0000313" key="2">
    <source>
        <dbReference type="Proteomes" id="UP000270342"/>
    </source>
</evidence>
<sequence length="231" mass="25248">MSITNDVQKLEPGALVTLFEVDASAIGGDLLRFHGHIGNPQIVWQGNTYTQWPIEASGFERTGDTQQPNPTVTVGNVDGSISSLCIYLDDMLGAKVTRHRTLGKYLDAVNFPSGNATADPNEEMPLDVWVIQQKSSETKESVEFTLSSPLDFNGRQLPGDQIIANLCPSQFAYRGPRCNYTGTDYFDADDNPVTDPALDKCGRRLSSCKIRFGEYEVINFGGFPAASLTNS</sequence>
<organism evidence="1 2">
    <name type="scientific">Pararobbsia silviterrae</name>
    <dbReference type="NCBI Taxonomy" id="1792498"/>
    <lineage>
        <taxon>Bacteria</taxon>
        <taxon>Pseudomonadati</taxon>
        <taxon>Pseudomonadota</taxon>
        <taxon>Betaproteobacteria</taxon>
        <taxon>Burkholderiales</taxon>
        <taxon>Burkholderiaceae</taxon>
        <taxon>Pararobbsia</taxon>
    </lineage>
</organism>
<dbReference type="Proteomes" id="UP000270342">
    <property type="component" value="Unassembled WGS sequence"/>
</dbReference>
<dbReference type="Pfam" id="PF05100">
    <property type="entry name" value="Phage_tail_L"/>
    <property type="match status" value="1"/>
</dbReference>
<dbReference type="EMBL" id="RBZU01000024">
    <property type="protein sequence ID" value="RKP43793.1"/>
    <property type="molecule type" value="Genomic_DNA"/>
</dbReference>
<comment type="caution">
    <text evidence="1">The sequence shown here is derived from an EMBL/GenBank/DDBJ whole genome shotgun (WGS) entry which is preliminary data.</text>
</comment>
<proteinExistence type="predicted"/>
<reference evidence="1 2" key="1">
    <citation type="submission" date="2018-10" db="EMBL/GenBank/DDBJ databases">
        <title>Robbsia sp. DHC34, isolated from soil.</title>
        <authorList>
            <person name="Gao Z.-H."/>
            <person name="Qiu L.-H."/>
        </authorList>
    </citation>
    <scope>NUCLEOTIDE SEQUENCE [LARGE SCALE GENOMIC DNA]</scope>
    <source>
        <strain evidence="1 2">DHC34</strain>
    </source>
</reference>
<accession>A0A494X7U8</accession>
<evidence type="ECO:0000313" key="1">
    <source>
        <dbReference type="EMBL" id="RKP43793.1"/>
    </source>
</evidence>
<dbReference type="AlphaFoldDB" id="A0A494X7U8"/>
<dbReference type="RefSeq" id="WP_121091492.1">
    <property type="nucleotide sequence ID" value="NZ_RBZU01000024.1"/>
</dbReference>
<dbReference type="GO" id="GO:0046718">
    <property type="term" value="P:symbiont entry into host cell"/>
    <property type="evidence" value="ECO:0007669"/>
    <property type="project" value="InterPro"/>
</dbReference>
<dbReference type="OrthoDB" id="5673400at2"/>
<keyword evidence="2" id="KW-1185">Reference proteome</keyword>